<comment type="caution">
    <text evidence="2">The sequence shown here is derived from an EMBL/GenBank/DDBJ whole genome shotgun (WGS) entry which is preliminary data.</text>
</comment>
<feature type="region of interest" description="Disordered" evidence="1">
    <location>
        <begin position="16"/>
        <end position="50"/>
    </location>
</feature>
<proteinExistence type="predicted"/>
<gene>
    <name evidence="2" type="ORF">Lalb_Chr18g0048711</name>
</gene>
<sequence>MVERSYKNSGGFVVGRLLPLSSSTSGDGGTKLQKQRRVHGWSSPSSFFSD</sequence>
<dbReference type="EMBL" id="WOCE01000018">
    <property type="protein sequence ID" value="KAE9593976.1"/>
    <property type="molecule type" value="Genomic_DNA"/>
</dbReference>
<keyword evidence="3" id="KW-1185">Reference proteome</keyword>
<dbReference type="Proteomes" id="UP000447434">
    <property type="component" value="Chromosome 18"/>
</dbReference>
<accession>A0A6A4NJW6</accession>
<organism evidence="2 3">
    <name type="scientific">Lupinus albus</name>
    <name type="common">White lupine</name>
    <name type="synonym">Lupinus termis</name>
    <dbReference type="NCBI Taxonomy" id="3870"/>
    <lineage>
        <taxon>Eukaryota</taxon>
        <taxon>Viridiplantae</taxon>
        <taxon>Streptophyta</taxon>
        <taxon>Embryophyta</taxon>
        <taxon>Tracheophyta</taxon>
        <taxon>Spermatophyta</taxon>
        <taxon>Magnoliopsida</taxon>
        <taxon>eudicotyledons</taxon>
        <taxon>Gunneridae</taxon>
        <taxon>Pentapetalae</taxon>
        <taxon>rosids</taxon>
        <taxon>fabids</taxon>
        <taxon>Fabales</taxon>
        <taxon>Fabaceae</taxon>
        <taxon>Papilionoideae</taxon>
        <taxon>50 kb inversion clade</taxon>
        <taxon>genistoids sensu lato</taxon>
        <taxon>core genistoids</taxon>
        <taxon>Genisteae</taxon>
        <taxon>Lupinus</taxon>
    </lineage>
</organism>
<reference evidence="3" key="1">
    <citation type="journal article" date="2020" name="Nat. Commun.">
        <title>Genome sequence of the cluster root forming white lupin.</title>
        <authorList>
            <person name="Hufnagel B."/>
            <person name="Marques A."/>
            <person name="Soriano A."/>
            <person name="Marques L."/>
            <person name="Divol F."/>
            <person name="Doumas P."/>
            <person name="Sallet E."/>
            <person name="Mancinotti D."/>
            <person name="Carrere S."/>
            <person name="Marande W."/>
            <person name="Arribat S."/>
            <person name="Keller J."/>
            <person name="Huneau C."/>
            <person name="Blein T."/>
            <person name="Aime D."/>
            <person name="Laguerre M."/>
            <person name="Taylor J."/>
            <person name="Schubert V."/>
            <person name="Nelson M."/>
            <person name="Geu-Flores F."/>
            <person name="Crespi M."/>
            <person name="Gallardo-Guerrero K."/>
            <person name="Delaux P.-M."/>
            <person name="Salse J."/>
            <person name="Berges H."/>
            <person name="Guyot R."/>
            <person name="Gouzy J."/>
            <person name="Peret B."/>
        </authorList>
    </citation>
    <scope>NUCLEOTIDE SEQUENCE [LARGE SCALE GENOMIC DNA]</scope>
    <source>
        <strain evidence="3">cv. Amiga</strain>
    </source>
</reference>
<protein>
    <submittedName>
        <fullName evidence="2">Uncharacterized protein</fullName>
    </submittedName>
</protein>
<evidence type="ECO:0000313" key="2">
    <source>
        <dbReference type="EMBL" id="KAE9593976.1"/>
    </source>
</evidence>
<name>A0A6A4NJW6_LUPAL</name>
<dbReference type="AlphaFoldDB" id="A0A6A4NJW6"/>
<evidence type="ECO:0000256" key="1">
    <source>
        <dbReference type="SAM" id="MobiDB-lite"/>
    </source>
</evidence>
<evidence type="ECO:0000313" key="3">
    <source>
        <dbReference type="Proteomes" id="UP000447434"/>
    </source>
</evidence>